<dbReference type="PANTHER" id="PTHR33777">
    <property type="entry name" value="UPF0045 PROTEIN ECM15"/>
    <property type="match status" value="1"/>
</dbReference>
<evidence type="ECO:0000256" key="1">
    <source>
        <dbReference type="ARBA" id="ARBA00010272"/>
    </source>
</evidence>
<dbReference type="EMBL" id="JAHDYS010000003">
    <property type="protein sequence ID" value="MBT1071047.1"/>
    <property type="molecule type" value="Genomic_DNA"/>
</dbReference>
<dbReference type="PANTHER" id="PTHR33777:SF1">
    <property type="entry name" value="UPF0045 PROTEIN ECM15"/>
    <property type="match status" value="1"/>
</dbReference>
<dbReference type="InterPro" id="IPR002767">
    <property type="entry name" value="Thiamine_BP"/>
</dbReference>
<dbReference type="Gene3D" id="3.30.70.930">
    <property type="match status" value="1"/>
</dbReference>
<evidence type="ECO:0000313" key="3">
    <source>
        <dbReference type="EMBL" id="MBT1071047.1"/>
    </source>
</evidence>
<comment type="caution">
    <text evidence="3">The sequence shown here is derived from an EMBL/GenBank/DDBJ whole genome shotgun (WGS) entry which is preliminary data.</text>
</comment>
<dbReference type="Proteomes" id="UP000784128">
    <property type="component" value="Unassembled WGS sequence"/>
</dbReference>
<dbReference type="SUPFAM" id="SSF89957">
    <property type="entry name" value="MTH1187/YkoF-like"/>
    <property type="match status" value="1"/>
</dbReference>
<comment type="similarity">
    <text evidence="1">Belongs to the UPF0045 family.</text>
</comment>
<protein>
    <submittedName>
        <fullName evidence="3">MTH1187 family thiamine-binding protein</fullName>
    </submittedName>
</protein>
<dbReference type="InterPro" id="IPR029756">
    <property type="entry name" value="MTH1187/YkoF-like"/>
</dbReference>
<name>A0ABS5U5U8_9BACT</name>
<accession>A0ABS5U5U8</accession>
<dbReference type="RefSeq" id="WP_214296753.1">
    <property type="nucleotide sequence ID" value="NZ_JAHDYS010000003.1"/>
</dbReference>
<feature type="domain" description="Thiamine-binding protein" evidence="2">
    <location>
        <begin position="5"/>
        <end position="95"/>
    </location>
</feature>
<evidence type="ECO:0000259" key="2">
    <source>
        <dbReference type="Pfam" id="PF01910"/>
    </source>
</evidence>
<sequence>MKVLVDLCIVPLGVGISLSPYIAACEKILIDAGLKVALHSYGTNIEGNWDEVFAAIKRCHQALHEMGSPRITTTIKLGTRTDRYQTMEDKVNSVREKM</sequence>
<reference evidence="3 4" key="1">
    <citation type="submission" date="2021-05" db="EMBL/GenBank/DDBJ databases">
        <title>The draft genome of Geobacter chapellei DSM 13688.</title>
        <authorList>
            <person name="Xu Z."/>
            <person name="Masuda Y."/>
            <person name="Itoh H."/>
            <person name="Senoo K."/>
        </authorList>
    </citation>
    <scope>NUCLEOTIDE SEQUENCE [LARGE SCALE GENOMIC DNA]</scope>
    <source>
        <strain evidence="3 4">DSM 13688</strain>
    </source>
</reference>
<gene>
    <name evidence="3" type="ORF">KJB30_04580</name>
</gene>
<proteinExistence type="inferred from homology"/>
<evidence type="ECO:0000313" key="4">
    <source>
        <dbReference type="Proteomes" id="UP000784128"/>
    </source>
</evidence>
<dbReference type="InterPro" id="IPR051614">
    <property type="entry name" value="UPF0045_domain"/>
</dbReference>
<dbReference type="Pfam" id="PF01910">
    <property type="entry name" value="Thiamine_BP"/>
    <property type="match status" value="1"/>
</dbReference>
<keyword evidence="4" id="KW-1185">Reference proteome</keyword>
<dbReference type="NCBIfam" id="TIGR00106">
    <property type="entry name" value="MTH1187 family thiamine-binding protein"/>
    <property type="match status" value="1"/>
</dbReference>
<organism evidence="3 4">
    <name type="scientific">Pelotalea chapellei</name>
    <dbReference type="NCBI Taxonomy" id="44671"/>
    <lineage>
        <taxon>Bacteria</taxon>
        <taxon>Pseudomonadati</taxon>
        <taxon>Thermodesulfobacteriota</taxon>
        <taxon>Desulfuromonadia</taxon>
        <taxon>Geobacterales</taxon>
        <taxon>Geobacteraceae</taxon>
        <taxon>Pelotalea</taxon>
    </lineage>
</organism>